<sequence>TLLGLPPSSPIVRELVDQVSKLASLEETPSPDIKIYRSPKPGVLYANYYQLGLSFLYSPDEDAGDLTIDESHLTGDELKLDSIDIYNIPDGELRRPSSKSPAYSSYPALNIILSPSPQPGDSEPITFEISKASTGKSLLAGLGEPDRKGGGSGPSSGSIGIWCEWSKKGIMVEFGGDESRGPQAWEKGKDAKWKILTLFRPK</sequence>
<proteinExistence type="predicted"/>
<dbReference type="InParanoid" id="A0A0H2RZA3"/>
<accession>A0A0H2RZA3</accession>
<evidence type="ECO:0000256" key="1">
    <source>
        <dbReference type="SAM" id="MobiDB-lite"/>
    </source>
</evidence>
<feature type="region of interest" description="Disordered" evidence="1">
    <location>
        <begin position="138"/>
        <end position="158"/>
    </location>
</feature>
<dbReference type="OrthoDB" id="2224399at2759"/>
<gene>
    <name evidence="2" type="ORF">SCHPADRAFT_813012</name>
</gene>
<evidence type="ECO:0000313" key="3">
    <source>
        <dbReference type="Proteomes" id="UP000053477"/>
    </source>
</evidence>
<keyword evidence="3" id="KW-1185">Reference proteome</keyword>
<feature type="non-terminal residue" evidence="2">
    <location>
        <position position="202"/>
    </location>
</feature>
<feature type="non-terminal residue" evidence="2">
    <location>
        <position position="1"/>
    </location>
</feature>
<protein>
    <submittedName>
        <fullName evidence="2">Uncharacterized protein</fullName>
    </submittedName>
</protein>
<name>A0A0H2RZA3_9AGAM</name>
<dbReference type="EMBL" id="KQ085909">
    <property type="protein sequence ID" value="KLO17074.1"/>
    <property type="molecule type" value="Genomic_DNA"/>
</dbReference>
<organism evidence="2 3">
    <name type="scientific">Schizopora paradoxa</name>
    <dbReference type="NCBI Taxonomy" id="27342"/>
    <lineage>
        <taxon>Eukaryota</taxon>
        <taxon>Fungi</taxon>
        <taxon>Dikarya</taxon>
        <taxon>Basidiomycota</taxon>
        <taxon>Agaricomycotina</taxon>
        <taxon>Agaricomycetes</taxon>
        <taxon>Hymenochaetales</taxon>
        <taxon>Schizoporaceae</taxon>
        <taxon>Schizopora</taxon>
    </lineage>
</organism>
<dbReference type="Proteomes" id="UP000053477">
    <property type="component" value="Unassembled WGS sequence"/>
</dbReference>
<evidence type="ECO:0000313" key="2">
    <source>
        <dbReference type="EMBL" id="KLO17074.1"/>
    </source>
</evidence>
<reference evidence="2 3" key="1">
    <citation type="submission" date="2015-04" db="EMBL/GenBank/DDBJ databases">
        <title>Complete genome sequence of Schizopora paradoxa KUC8140, a cosmopolitan wood degrader in East Asia.</title>
        <authorList>
            <consortium name="DOE Joint Genome Institute"/>
            <person name="Min B."/>
            <person name="Park H."/>
            <person name="Jang Y."/>
            <person name="Kim J.-J."/>
            <person name="Kim K.H."/>
            <person name="Pangilinan J."/>
            <person name="Lipzen A."/>
            <person name="Riley R."/>
            <person name="Grigoriev I.V."/>
            <person name="Spatafora J.W."/>
            <person name="Choi I.-G."/>
        </authorList>
    </citation>
    <scope>NUCLEOTIDE SEQUENCE [LARGE SCALE GENOMIC DNA]</scope>
    <source>
        <strain evidence="2 3">KUC8140</strain>
    </source>
</reference>
<dbReference type="AlphaFoldDB" id="A0A0H2RZA3"/>